<name>A0A2H0YNJ4_9BACT</name>
<dbReference type="CDD" id="cd00616">
    <property type="entry name" value="AHBA_syn"/>
    <property type="match status" value="1"/>
</dbReference>
<dbReference type="EMBL" id="PEYC01000032">
    <property type="protein sequence ID" value="PIS40065.1"/>
    <property type="molecule type" value="Genomic_DNA"/>
</dbReference>
<dbReference type="GO" id="GO:0030170">
    <property type="term" value="F:pyridoxal phosphate binding"/>
    <property type="evidence" value="ECO:0007669"/>
    <property type="project" value="TreeGrafter"/>
</dbReference>
<dbReference type="GO" id="GO:0000271">
    <property type="term" value="P:polysaccharide biosynthetic process"/>
    <property type="evidence" value="ECO:0007669"/>
    <property type="project" value="TreeGrafter"/>
</dbReference>
<dbReference type="PANTHER" id="PTHR30244:SF39">
    <property type="entry name" value="BLR3650 PROTEIN"/>
    <property type="match status" value="1"/>
</dbReference>
<evidence type="ECO:0000256" key="3">
    <source>
        <dbReference type="RuleBase" id="RU004508"/>
    </source>
</evidence>
<feature type="active site" description="Proton acceptor" evidence="1">
    <location>
        <position position="185"/>
    </location>
</feature>
<evidence type="ECO:0000256" key="2">
    <source>
        <dbReference type="PIRSR" id="PIRSR000390-2"/>
    </source>
</evidence>
<dbReference type="PIRSF" id="PIRSF000390">
    <property type="entry name" value="PLP_StrS"/>
    <property type="match status" value="1"/>
</dbReference>
<comment type="similarity">
    <text evidence="3">Belongs to the DegT/DnrJ/EryC1 family.</text>
</comment>
<accession>A0A2H0YNJ4</accession>
<dbReference type="Gene3D" id="3.40.640.10">
    <property type="entry name" value="Type I PLP-dependent aspartate aminotransferase-like (Major domain)"/>
    <property type="match status" value="1"/>
</dbReference>
<dbReference type="GO" id="GO:0008483">
    <property type="term" value="F:transaminase activity"/>
    <property type="evidence" value="ECO:0007669"/>
    <property type="project" value="TreeGrafter"/>
</dbReference>
<dbReference type="PANTHER" id="PTHR30244">
    <property type="entry name" value="TRANSAMINASE"/>
    <property type="match status" value="1"/>
</dbReference>
<dbReference type="InterPro" id="IPR015422">
    <property type="entry name" value="PyrdxlP-dep_Trfase_small"/>
</dbReference>
<dbReference type="AlphaFoldDB" id="A0A2H0YNJ4"/>
<dbReference type="Proteomes" id="UP000231472">
    <property type="component" value="Unassembled WGS sequence"/>
</dbReference>
<comment type="caution">
    <text evidence="4">The sequence shown here is derived from an EMBL/GenBank/DDBJ whole genome shotgun (WGS) entry which is preliminary data.</text>
</comment>
<evidence type="ECO:0000256" key="1">
    <source>
        <dbReference type="PIRSR" id="PIRSR000390-1"/>
    </source>
</evidence>
<feature type="modified residue" description="N6-(pyridoxal phosphate)lysine" evidence="2">
    <location>
        <position position="185"/>
    </location>
</feature>
<protein>
    <submittedName>
        <fullName evidence="4">Polysaccharide biosynthesis protein</fullName>
    </submittedName>
</protein>
<evidence type="ECO:0000313" key="5">
    <source>
        <dbReference type="Proteomes" id="UP000231472"/>
    </source>
</evidence>
<gene>
    <name evidence="4" type="ORF">COT32_01605</name>
</gene>
<dbReference type="Pfam" id="PF01041">
    <property type="entry name" value="DegT_DnrJ_EryC1"/>
    <property type="match status" value="1"/>
</dbReference>
<keyword evidence="2 3" id="KW-0663">Pyridoxal phosphate</keyword>
<dbReference type="InterPro" id="IPR000653">
    <property type="entry name" value="DegT/StrS_aminotransferase"/>
</dbReference>
<dbReference type="InterPro" id="IPR015421">
    <property type="entry name" value="PyrdxlP-dep_Trfase_major"/>
</dbReference>
<proteinExistence type="inferred from homology"/>
<dbReference type="Gene3D" id="3.90.1150.10">
    <property type="entry name" value="Aspartate Aminotransferase, domain 1"/>
    <property type="match status" value="1"/>
</dbReference>
<sequence length="376" mass="43149">MKNKYRIPLSKPDITKKEKKAVLEVLKTSYLSLGPKLREFEEKIAKYIGVKYAIGVNSGTSSLHLIIRALGIKDNDEVITTPFSFISSANCILYERAKPVFVDIDEKTLNIDVKKIEGKITKKTKAILAVDVFSHSANWEILEKIAKKHKLFLIEDSAEALGSEYKGRKCGNFGNAAILSFYPNKQITTGEGGMVLTNNKRIADLCRSMANQGRENKSGKWLEHIRLGYNYRMSEVCATIGVVQLERIKEILKKRTKIAFLYSKKLKDFKEIDLPDTSGGWFVYVVRLKRKYSQKNRDKIIKEMQKKGIQCSNYFYPIHLQPYYKKIFSFKKGDFPICEGISERTIALPFYNNLTEKEIDFVVKNLKEAVNNIKPR</sequence>
<dbReference type="InterPro" id="IPR015424">
    <property type="entry name" value="PyrdxlP-dep_Trfase"/>
</dbReference>
<dbReference type="SUPFAM" id="SSF53383">
    <property type="entry name" value="PLP-dependent transferases"/>
    <property type="match status" value="1"/>
</dbReference>
<organism evidence="4 5">
    <name type="scientific">Candidatus Nealsonbacteria bacterium CG08_land_8_20_14_0_20_36_22</name>
    <dbReference type="NCBI Taxonomy" id="1974704"/>
    <lineage>
        <taxon>Bacteria</taxon>
        <taxon>Candidatus Nealsoniibacteriota</taxon>
    </lineage>
</organism>
<evidence type="ECO:0000313" key="4">
    <source>
        <dbReference type="EMBL" id="PIS40065.1"/>
    </source>
</evidence>
<reference evidence="5" key="1">
    <citation type="submission" date="2017-09" db="EMBL/GenBank/DDBJ databases">
        <title>Depth-based differentiation of microbial function through sediment-hosted aquifers and enrichment of novel symbionts in the deep terrestrial subsurface.</title>
        <authorList>
            <person name="Probst A.J."/>
            <person name="Ladd B."/>
            <person name="Jarett J.K."/>
            <person name="Geller-Mcgrath D.E."/>
            <person name="Sieber C.M.K."/>
            <person name="Emerson J.B."/>
            <person name="Anantharaman K."/>
            <person name="Thomas B.C."/>
            <person name="Malmstrom R."/>
            <person name="Stieglmeier M."/>
            <person name="Klingl A."/>
            <person name="Woyke T."/>
            <person name="Ryan C.M."/>
            <person name="Banfield J.F."/>
        </authorList>
    </citation>
    <scope>NUCLEOTIDE SEQUENCE [LARGE SCALE GENOMIC DNA]</scope>
</reference>